<protein>
    <submittedName>
        <fullName evidence="2">BZ3500_MvSof-1268-A1-R1_Chr11-1g03285 protein</fullName>
    </submittedName>
</protein>
<gene>
    <name evidence="2" type="ORF">BZ3500_MVSOF-1268-A1-R1_CHR11-1G03285</name>
</gene>
<reference evidence="3" key="1">
    <citation type="submission" date="2016-10" db="EMBL/GenBank/DDBJ databases">
        <authorList>
            <person name="Jeantristanb JTB J.-T."/>
            <person name="Ricardo R."/>
        </authorList>
    </citation>
    <scope>NUCLEOTIDE SEQUENCE [LARGE SCALE GENOMIC DNA]</scope>
</reference>
<keyword evidence="3" id="KW-1185">Reference proteome</keyword>
<evidence type="ECO:0000313" key="2">
    <source>
        <dbReference type="EMBL" id="SDA03887.1"/>
    </source>
</evidence>
<sequence>MATTAELPSQAPAPPPGSSNTIPSDISSLESLLATLDRARQALPTILRSFSSSTSSNSIEALSRAYRSSSVEAAAALRTLGDQLTVLDPILVRAQKSQAEDATAILVKARVDDTQQLHARDDTLWIQLDALAQHQRQKHLQQQQQIGKGFGSLSNPRASRRTYPHEPATFAPPQNRHQLHAILQGWKVRHADNVPHCEIDESGIDSAPETTEIKFVLRSVMKAYISIHWETPTKSDDQGDPIAIPRVERVACFGLNETKSSYLASQYVLFQNLTRTAMGLIEGTRSTLSEPVSGIQTDLEQVLVRRLFCFVLKKIRRVLTKGDLFAVQTFLTKPPLPF</sequence>
<dbReference type="OrthoDB" id="10261040at2759"/>
<dbReference type="AlphaFoldDB" id="A0A2X0NFI2"/>
<proteinExistence type="predicted"/>
<dbReference type="Proteomes" id="UP000249723">
    <property type="component" value="Unassembled WGS sequence"/>
</dbReference>
<evidence type="ECO:0000256" key="1">
    <source>
        <dbReference type="SAM" id="MobiDB-lite"/>
    </source>
</evidence>
<name>A0A2X0NFI2_9BASI</name>
<accession>A0A2X0NFI2</accession>
<feature type="region of interest" description="Disordered" evidence="1">
    <location>
        <begin position="1"/>
        <end position="23"/>
    </location>
</feature>
<feature type="compositionally biased region" description="Low complexity" evidence="1">
    <location>
        <begin position="1"/>
        <end position="10"/>
    </location>
</feature>
<evidence type="ECO:0000313" key="3">
    <source>
        <dbReference type="Proteomes" id="UP000249723"/>
    </source>
</evidence>
<organism evidence="2 3">
    <name type="scientific">Microbotryum saponariae</name>
    <dbReference type="NCBI Taxonomy" id="289078"/>
    <lineage>
        <taxon>Eukaryota</taxon>
        <taxon>Fungi</taxon>
        <taxon>Dikarya</taxon>
        <taxon>Basidiomycota</taxon>
        <taxon>Pucciniomycotina</taxon>
        <taxon>Microbotryomycetes</taxon>
        <taxon>Microbotryales</taxon>
        <taxon>Microbotryaceae</taxon>
        <taxon>Microbotryum</taxon>
    </lineage>
</organism>
<dbReference type="EMBL" id="FMWP01000138">
    <property type="protein sequence ID" value="SDA03887.1"/>
    <property type="molecule type" value="Genomic_DNA"/>
</dbReference>